<evidence type="ECO:0000313" key="4">
    <source>
        <dbReference type="Proteomes" id="UP000076078"/>
    </source>
</evidence>
<feature type="domain" description="Dipeptidylpeptidase IV N-terminal" evidence="2">
    <location>
        <begin position="307"/>
        <end position="686"/>
    </location>
</feature>
<dbReference type="AlphaFoldDB" id="A0A152A3Y9"/>
<dbReference type="GO" id="GO:0008239">
    <property type="term" value="F:dipeptidyl-peptidase activity"/>
    <property type="evidence" value="ECO:0007669"/>
    <property type="project" value="TreeGrafter"/>
</dbReference>
<dbReference type="Proteomes" id="UP000076078">
    <property type="component" value="Unassembled WGS sequence"/>
</dbReference>
<accession>A0A152A3Y9</accession>
<dbReference type="Pfam" id="PF00326">
    <property type="entry name" value="Peptidase_S9"/>
    <property type="match status" value="1"/>
</dbReference>
<dbReference type="EMBL" id="LODT01000012">
    <property type="protein sequence ID" value="KYR00983.1"/>
    <property type="molecule type" value="Genomic_DNA"/>
</dbReference>
<protein>
    <submittedName>
        <fullName evidence="3">Dipeptidylpeptidase 8</fullName>
    </submittedName>
</protein>
<dbReference type="InterPro" id="IPR001375">
    <property type="entry name" value="Peptidase_S9_cat"/>
</dbReference>
<comment type="caution">
    <text evidence="3">The sequence shown here is derived from an EMBL/GenBank/DDBJ whole genome shotgun (WGS) entry which is preliminary data.</text>
</comment>
<dbReference type="Pfam" id="PF00930">
    <property type="entry name" value="DPPIV_N"/>
    <property type="match status" value="1"/>
</dbReference>
<dbReference type="GO" id="GO:0006508">
    <property type="term" value="P:proteolysis"/>
    <property type="evidence" value="ECO:0007669"/>
    <property type="project" value="InterPro"/>
</dbReference>
<dbReference type="Gene3D" id="1.20.5.110">
    <property type="match status" value="1"/>
</dbReference>
<proteinExistence type="predicted"/>
<evidence type="ECO:0000313" key="3">
    <source>
        <dbReference type="EMBL" id="KYR00983.1"/>
    </source>
</evidence>
<dbReference type="SUPFAM" id="SSF53474">
    <property type="entry name" value="alpha/beta-Hydrolases"/>
    <property type="match status" value="1"/>
</dbReference>
<dbReference type="SUPFAM" id="SSF82171">
    <property type="entry name" value="DPP6 N-terminal domain-like"/>
    <property type="match status" value="1"/>
</dbReference>
<evidence type="ECO:0000259" key="1">
    <source>
        <dbReference type="Pfam" id="PF00326"/>
    </source>
</evidence>
<keyword evidence="4" id="KW-1185">Reference proteome</keyword>
<dbReference type="OrthoDB" id="16520at2759"/>
<dbReference type="InterPro" id="IPR029058">
    <property type="entry name" value="AB_hydrolase_fold"/>
</dbReference>
<sequence length="993" mass="114724">MYSLIKRVEAIEKECVDVKDKNKQLQQDGNCGKFTLLRRKIGIDIKQVKDLIKERDKSEEDMPGTQRTIQLSYSIRNKIKEVKDDTTKLERMHLKSQERYKRKNKENTEKVKVLELHGEEVQLAFAHVKELEIKDKQRGGEASLFIPLSSSPGSANTIKYLPDIDRDDFRELHKNDQIIDEVLGRISDGLKVTENIANEMNKTATKQGVMMDTMTTKTDKLEIRLETMNGNESFKNPNSFQLDENYLFFLCNQKENNQLTIHYIDLSSDNKEIKVLLNNATMNTDDLSLEAKLQRERQRIVTSGITSFQYNSTTKIFLVDINSKINLIDISKSIEKPILKEVTGDTYNMSISSDQKVVAYVKDSNLWLTDIESDKQHQLTHVSGKFLTCGDAKFVYQEEFSRYTGYWFNNSSTLANTTTTTNSRIYQILYIEEDESQVMDYSIPDSGIKGEVSHYKYPLAGEKNTKITLKALEFSIENSKLFIQREKTLDLQKLFPWCEYLVRAGWLPNNNSIWIQLLDRAQQKLQLVRLDPFGSNDQQPTILFQELSETWVNVVDAIHFCKNTPQLVITSEALGYRHLYLVTATDNSFSSVDSCRNLTGGNWVVKGDRIWLCEEKKLISFVANLDSPIQNHLYQISYNVDLNSSNNQTTQTPKRLTVASHYHSQISVSADQKRFVSLYSNTNTPYKVECYQWSDNEQNYQLLHTLPNLNPSNIQYSMDRISLDQTDQNKAFYQQLANSKREIFTFQNSQGYKIFGKVFFPANYDSTKQYPTVLSIYGGPHVQYVTDQYQLMKHYHTLFGFVVVVIDNMGSDNRGVDFESKLKWKMGTVELNDYVEGLEYLISQKLVNIDRNRIAISGWSYGGYLALHAIGQRPDFFKIAISGAPVSLWEAYNTGYTERYMSTPQLNPEGYKKANSLTYIQNFPNQENRLIVIHGLADENVHFSNTSVLIEELTNHQKPYILKILTKERHSVRNINNRVYIEAHNLNHLLKHL</sequence>
<dbReference type="InterPro" id="IPR050278">
    <property type="entry name" value="Serine_Prot_S9B/DPPIV"/>
</dbReference>
<dbReference type="GO" id="GO:0008236">
    <property type="term" value="F:serine-type peptidase activity"/>
    <property type="evidence" value="ECO:0007669"/>
    <property type="project" value="InterPro"/>
</dbReference>
<dbReference type="FunCoup" id="A0A152A3Y9">
    <property type="interactions" value="575"/>
</dbReference>
<dbReference type="InterPro" id="IPR002469">
    <property type="entry name" value="Peptidase_S9B_N"/>
</dbReference>
<organism evidence="3 4">
    <name type="scientific">Tieghemostelium lacteum</name>
    <name type="common">Slime mold</name>
    <name type="synonym">Dictyostelium lacteum</name>
    <dbReference type="NCBI Taxonomy" id="361077"/>
    <lineage>
        <taxon>Eukaryota</taxon>
        <taxon>Amoebozoa</taxon>
        <taxon>Evosea</taxon>
        <taxon>Eumycetozoa</taxon>
        <taxon>Dictyostelia</taxon>
        <taxon>Dictyosteliales</taxon>
        <taxon>Raperosteliaceae</taxon>
        <taxon>Tieghemostelium</taxon>
    </lineage>
</organism>
<dbReference type="InParanoid" id="A0A152A3Y9"/>
<gene>
    <name evidence="3" type="ORF">DLAC_02424</name>
</gene>
<reference evidence="3 4" key="1">
    <citation type="submission" date="2015-12" db="EMBL/GenBank/DDBJ databases">
        <title>Dictyostelia acquired genes for synthesis and detection of signals that induce cell-type specialization by lateral gene transfer from prokaryotes.</title>
        <authorList>
            <person name="Gloeckner G."/>
            <person name="Schaap P."/>
        </authorList>
    </citation>
    <scope>NUCLEOTIDE SEQUENCE [LARGE SCALE GENOMIC DNA]</scope>
    <source>
        <strain evidence="3 4">TK</strain>
    </source>
</reference>
<dbReference type="PANTHER" id="PTHR11731">
    <property type="entry name" value="PROTEASE FAMILY S9B,C DIPEPTIDYL-PEPTIDASE IV-RELATED"/>
    <property type="match status" value="1"/>
</dbReference>
<evidence type="ECO:0000259" key="2">
    <source>
        <dbReference type="Pfam" id="PF00930"/>
    </source>
</evidence>
<dbReference type="Gene3D" id="2.140.10.30">
    <property type="entry name" value="Dipeptidylpeptidase IV, N-terminal domain"/>
    <property type="match status" value="1"/>
</dbReference>
<dbReference type="OMA" id="VTHMTPQ"/>
<dbReference type="PANTHER" id="PTHR11731:SF193">
    <property type="entry name" value="DIPEPTIDYL PEPTIDASE 9"/>
    <property type="match status" value="1"/>
</dbReference>
<name>A0A152A3Y9_TIELA</name>
<dbReference type="Gene3D" id="3.40.50.1820">
    <property type="entry name" value="alpha/beta hydrolase"/>
    <property type="match status" value="1"/>
</dbReference>
<feature type="domain" description="Peptidase S9 prolyl oligopeptidase catalytic" evidence="1">
    <location>
        <begin position="797"/>
        <end position="993"/>
    </location>
</feature>